<name>A0ABV9MYN2_9ENTE</name>
<dbReference type="RefSeq" id="WP_204655169.1">
    <property type="nucleotide sequence ID" value="NZ_JAFBFD010000065.1"/>
</dbReference>
<sequence>MVNGRFHQKYRGSLFLIAIILTGVLSMLYIGMSESYQTARLFSQRAKEYYQIQIMKELFLNEFFNLPEEKKEMRGEVHYNVGKVTYDYQITTLNLTIDSLHYQRKFTQTLVVETTTPTQSTESVEVHAPESKTKEKQIEKETDTEQTSQLPEKME</sequence>
<evidence type="ECO:0000256" key="2">
    <source>
        <dbReference type="SAM" id="Phobius"/>
    </source>
</evidence>
<proteinExistence type="predicted"/>
<organism evidence="3 4">
    <name type="scientific">Enterococcus lemanii</name>
    <dbReference type="NCBI Taxonomy" id="1159752"/>
    <lineage>
        <taxon>Bacteria</taxon>
        <taxon>Bacillati</taxon>
        <taxon>Bacillota</taxon>
        <taxon>Bacilli</taxon>
        <taxon>Lactobacillales</taxon>
        <taxon>Enterococcaceae</taxon>
        <taxon>Enterococcus</taxon>
    </lineage>
</organism>
<feature type="transmembrane region" description="Helical" evidence="2">
    <location>
        <begin position="12"/>
        <end position="32"/>
    </location>
</feature>
<accession>A0ABV9MYN2</accession>
<keyword evidence="4" id="KW-1185">Reference proteome</keyword>
<evidence type="ECO:0000256" key="1">
    <source>
        <dbReference type="SAM" id="MobiDB-lite"/>
    </source>
</evidence>
<evidence type="ECO:0000313" key="3">
    <source>
        <dbReference type="EMBL" id="MFC4720670.1"/>
    </source>
</evidence>
<keyword evidence="2" id="KW-0812">Transmembrane</keyword>
<feature type="compositionally biased region" description="Basic and acidic residues" evidence="1">
    <location>
        <begin position="124"/>
        <end position="143"/>
    </location>
</feature>
<evidence type="ECO:0000313" key="4">
    <source>
        <dbReference type="Proteomes" id="UP001595969"/>
    </source>
</evidence>
<keyword evidence="2" id="KW-0472">Membrane</keyword>
<dbReference type="EMBL" id="JBHSGS010000067">
    <property type="protein sequence ID" value="MFC4720670.1"/>
    <property type="molecule type" value="Genomic_DNA"/>
</dbReference>
<gene>
    <name evidence="3" type="primary">comGG</name>
    <name evidence="3" type="ORF">ACFO5I_13145</name>
</gene>
<dbReference type="NCBIfam" id="NF041014">
    <property type="entry name" value="pilin_ComGG_2"/>
    <property type="match status" value="1"/>
</dbReference>
<keyword evidence="2" id="KW-1133">Transmembrane helix</keyword>
<dbReference type="Proteomes" id="UP001595969">
    <property type="component" value="Unassembled WGS sequence"/>
</dbReference>
<comment type="caution">
    <text evidence="3">The sequence shown here is derived from an EMBL/GenBank/DDBJ whole genome shotgun (WGS) entry which is preliminary data.</text>
</comment>
<reference evidence="4" key="1">
    <citation type="journal article" date="2019" name="Int. J. Syst. Evol. Microbiol.">
        <title>The Global Catalogue of Microorganisms (GCM) 10K type strain sequencing project: providing services to taxonomists for standard genome sequencing and annotation.</title>
        <authorList>
            <consortium name="The Broad Institute Genomics Platform"/>
            <consortium name="The Broad Institute Genome Sequencing Center for Infectious Disease"/>
            <person name="Wu L."/>
            <person name="Ma J."/>
        </authorList>
    </citation>
    <scope>NUCLEOTIDE SEQUENCE [LARGE SCALE GENOMIC DNA]</scope>
    <source>
        <strain evidence="4">CGMCC 1.19032</strain>
    </source>
</reference>
<protein>
    <submittedName>
        <fullName evidence="3">Competence type IV pilus minor pilin ComGG</fullName>
    </submittedName>
</protein>
<dbReference type="InterPro" id="IPR047665">
    <property type="entry name" value="ComGG_streptococcus-type"/>
</dbReference>
<feature type="compositionally biased region" description="Polar residues" evidence="1">
    <location>
        <begin position="145"/>
        <end position="155"/>
    </location>
</feature>
<feature type="region of interest" description="Disordered" evidence="1">
    <location>
        <begin position="117"/>
        <end position="155"/>
    </location>
</feature>